<gene>
    <name evidence="1" type="ORF">KAK10_07495</name>
</gene>
<dbReference type="RefSeq" id="WP_205143786.1">
    <property type="nucleotide sequence ID" value="NZ_JAFBDN010000010.1"/>
</dbReference>
<organism evidence="1 2">
    <name type="scientific">Periweissella beninensis</name>
    <dbReference type="NCBI Taxonomy" id="504936"/>
    <lineage>
        <taxon>Bacteria</taxon>
        <taxon>Bacillati</taxon>
        <taxon>Bacillota</taxon>
        <taxon>Bacilli</taxon>
        <taxon>Lactobacillales</taxon>
        <taxon>Lactobacillaceae</taxon>
        <taxon>Periweissella</taxon>
    </lineage>
</organism>
<dbReference type="EMBL" id="JAGMVS010000067">
    <property type="protein sequence ID" value="MCM2437752.1"/>
    <property type="molecule type" value="Genomic_DNA"/>
</dbReference>
<protein>
    <submittedName>
        <fullName evidence="1">Uncharacterized protein</fullName>
    </submittedName>
</protein>
<evidence type="ECO:0000313" key="1">
    <source>
        <dbReference type="EMBL" id="MCM2437752.1"/>
    </source>
</evidence>
<name>A0ABT0VMW5_9LACO</name>
<comment type="caution">
    <text evidence="1">The sequence shown here is derived from an EMBL/GenBank/DDBJ whole genome shotgun (WGS) entry which is preliminary data.</text>
</comment>
<evidence type="ECO:0000313" key="2">
    <source>
        <dbReference type="Proteomes" id="UP001057481"/>
    </source>
</evidence>
<accession>A0ABT0VMW5</accession>
<reference evidence="1" key="1">
    <citation type="submission" date="2021-04" db="EMBL/GenBank/DDBJ databases">
        <title>Taxonomic assessment of Weissella genus.</title>
        <authorList>
            <person name="Fanelli F."/>
            <person name="Chieffi D."/>
            <person name="Dell'Aquila A."/>
            <person name="Gyu-Sung C."/>
            <person name="Franz C.M.A.P."/>
            <person name="Fusco V."/>
        </authorList>
    </citation>
    <scope>NUCLEOTIDE SEQUENCE</scope>
    <source>
        <strain evidence="1">LMG 25373</strain>
    </source>
</reference>
<sequence length="146" mass="16617">MVRKTMVGMQKFASNLQDVIQSTEDTGNHVADFYEKLEEALADDQLAMMPKTEFQEIIAEFNDATEVYEANTVKLQEVNAPVKLMGLYANFKKHYAEYAVACRAMVNAIDVEKQFVDQQKFNAAGDEQENQMDKISVTMQKMMAKL</sequence>
<dbReference type="Proteomes" id="UP001057481">
    <property type="component" value="Unassembled WGS sequence"/>
</dbReference>
<keyword evidence="2" id="KW-1185">Reference proteome</keyword>
<proteinExistence type="predicted"/>